<dbReference type="GeneID" id="72063872"/>
<dbReference type="AlphaFoldDB" id="A0A9Q8QAA1"/>
<dbReference type="Proteomes" id="UP000829364">
    <property type="component" value="Chromosome 2"/>
</dbReference>
<accession>A0A9Q8QAA1</accession>
<dbReference type="SUPFAM" id="SSF53474">
    <property type="entry name" value="alpha/beta-Hydrolases"/>
    <property type="match status" value="1"/>
</dbReference>
<keyword evidence="1" id="KW-0378">Hydrolase</keyword>
<gene>
    <name evidence="3" type="ORF">JDV02_001911</name>
</gene>
<dbReference type="PANTHER" id="PTHR43056:SF10">
    <property type="entry name" value="COCE_NOND FAMILY, PUTATIVE (AFU_ORTHOLOGUE AFUA_7G00600)-RELATED"/>
    <property type="match status" value="1"/>
</dbReference>
<protein>
    <recommendedName>
        <fullName evidence="2">Xaa-Pro dipeptidyl-peptidase C-terminal domain-containing protein</fullName>
    </recommendedName>
</protein>
<sequence length="595" mass="66607">MPLALKNLHVIDESGPYVLERDVDIPLKRSTPQTKDDPLLVRANVYRPKKEGRFPVLCTYGPYGKDIPYEQFHAHSFADVNPNHKSKHSAWETPDPLYWTSNDYVVVRADERGSGNSPGKLDSMSSATCDGFVDVVEWAAVQPWSNGKVGLLGISYYAGSQWRVAARKPAGLACIIPWEGMSDYYRDRVRHGGILSNAFIKYWYDRQVGSNQYGLGGRTERNWGTDSLEGVLSAEELAENRADQTIDTAKYKFRNEEYYKSRDYNMADIEVPVLSVANWGAIHLHLRGNIFGYLGIGSKLKYLRFITGRHDLPFYYDEEVAVQKSFLDAFLKGVDPEGWSTPGKVPPISLCVRRDNPGYNNPQAERDAFPRRPEMEWPIARTVYTDFNFCKSLQLEMSSTSEVGDGLVTYTAPKGGVTFVSTPFKTEAEMTGHPIVRLSISAEADGDKTPSEMDIFATLRHIDANGKEVFYTGAVGDPVPLARGWLRVSLRATTKNPTEMSNIVPERDYLSTDVQPVNVGEVYTVDVEIWPTNCVFLPGDKVAIEISSGDSEGVSVFEHNHPDDRDPEKLGGINAIHIGKEFQNFLRLPIIPAKE</sequence>
<dbReference type="InterPro" id="IPR013736">
    <property type="entry name" value="Xaa-Pro_dipept_C"/>
</dbReference>
<dbReference type="Gene3D" id="1.10.3020.20">
    <property type="match status" value="1"/>
</dbReference>
<dbReference type="InterPro" id="IPR008979">
    <property type="entry name" value="Galactose-bd-like_sf"/>
</dbReference>
<keyword evidence="4" id="KW-1185">Reference proteome</keyword>
<dbReference type="NCBIfam" id="TIGR00976">
    <property type="entry name" value="CocE_NonD"/>
    <property type="match status" value="1"/>
</dbReference>
<dbReference type="Pfam" id="PF02129">
    <property type="entry name" value="Peptidase_S15"/>
    <property type="match status" value="1"/>
</dbReference>
<evidence type="ECO:0000313" key="3">
    <source>
        <dbReference type="EMBL" id="UNI15374.1"/>
    </source>
</evidence>
<dbReference type="SUPFAM" id="SSF49785">
    <property type="entry name" value="Galactose-binding domain-like"/>
    <property type="match status" value="1"/>
</dbReference>
<dbReference type="Gene3D" id="2.60.120.260">
    <property type="entry name" value="Galactose-binding domain-like"/>
    <property type="match status" value="1"/>
</dbReference>
<feature type="domain" description="Xaa-Pro dipeptidyl-peptidase C-terminal" evidence="2">
    <location>
        <begin position="324"/>
        <end position="587"/>
    </location>
</feature>
<dbReference type="GO" id="GO:0008239">
    <property type="term" value="F:dipeptidyl-peptidase activity"/>
    <property type="evidence" value="ECO:0007669"/>
    <property type="project" value="InterPro"/>
</dbReference>
<dbReference type="InterPro" id="IPR029058">
    <property type="entry name" value="AB_hydrolase_fold"/>
</dbReference>
<dbReference type="InterPro" id="IPR050585">
    <property type="entry name" value="Xaa-Pro_dipeptidyl-ppase/CocE"/>
</dbReference>
<dbReference type="Gene3D" id="3.40.50.1820">
    <property type="entry name" value="alpha/beta hydrolase"/>
    <property type="match status" value="1"/>
</dbReference>
<evidence type="ECO:0000313" key="4">
    <source>
        <dbReference type="Proteomes" id="UP000829364"/>
    </source>
</evidence>
<dbReference type="SMART" id="SM00939">
    <property type="entry name" value="PepX_C"/>
    <property type="match status" value="1"/>
</dbReference>
<dbReference type="PANTHER" id="PTHR43056">
    <property type="entry name" value="PEPTIDASE S9 PROLYL OLIGOPEPTIDASE"/>
    <property type="match status" value="1"/>
</dbReference>
<dbReference type="InterPro" id="IPR005674">
    <property type="entry name" value="CocE/Ser_esterase"/>
</dbReference>
<evidence type="ECO:0000259" key="2">
    <source>
        <dbReference type="SMART" id="SM00939"/>
    </source>
</evidence>
<organism evidence="3 4">
    <name type="scientific">Purpureocillium takamizusanense</name>
    <dbReference type="NCBI Taxonomy" id="2060973"/>
    <lineage>
        <taxon>Eukaryota</taxon>
        <taxon>Fungi</taxon>
        <taxon>Dikarya</taxon>
        <taxon>Ascomycota</taxon>
        <taxon>Pezizomycotina</taxon>
        <taxon>Sordariomycetes</taxon>
        <taxon>Hypocreomycetidae</taxon>
        <taxon>Hypocreales</taxon>
        <taxon>Ophiocordycipitaceae</taxon>
        <taxon>Purpureocillium</taxon>
    </lineage>
</organism>
<dbReference type="KEGG" id="ptkz:JDV02_001911"/>
<dbReference type="EMBL" id="CP086355">
    <property type="protein sequence ID" value="UNI15374.1"/>
    <property type="molecule type" value="Genomic_DNA"/>
</dbReference>
<evidence type="ECO:0000256" key="1">
    <source>
        <dbReference type="ARBA" id="ARBA00022801"/>
    </source>
</evidence>
<proteinExistence type="predicted"/>
<dbReference type="RefSeq" id="XP_047838855.1">
    <property type="nucleotide sequence ID" value="XM_047982885.1"/>
</dbReference>
<dbReference type="OrthoDB" id="416441at2759"/>
<reference evidence="3" key="1">
    <citation type="submission" date="2021-11" db="EMBL/GenBank/DDBJ databases">
        <title>Purpureocillium_takamizusanense_genome.</title>
        <authorList>
            <person name="Nguyen N.-H."/>
        </authorList>
    </citation>
    <scope>NUCLEOTIDE SEQUENCE</scope>
    <source>
        <strain evidence="3">PT3</strain>
    </source>
</reference>
<name>A0A9Q8QAA1_9HYPO</name>
<dbReference type="Pfam" id="PF08530">
    <property type="entry name" value="PepX_C"/>
    <property type="match status" value="1"/>
</dbReference>
<dbReference type="InterPro" id="IPR000383">
    <property type="entry name" value="Xaa-Pro-like_dom"/>
</dbReference>